<gene>
    <name evidence="2" type="ORF">LWC34_09380</name>
</gene>
<keyword evidence="3" id="KW-1185">Reference proteome</keyword>
<sequence>MSTLAEKRRALLLLRLQQKQAVEQDVSPVVPLKPTGTRPALLLVHAAGGSVAPYAALAGLLGDDQPVFGLEDPGLNGGAAERKLPEIAAEYLAAVRAVQPEGPLYLGGWSVGGAVALEMARQDQDVALVVALDTAFVDASIDSEGDGEVCPGGASGVGARGACLHGDEDGPGAGFGADVGAHGDDDELRAAFAADIAGMGAELSEAELAERFPVFAANVRAFLAYHPSHVDARVVLLCAEDSEPAYLDRWRAYSDEIHVVPGNHYTILQPPNIEALAQALRTSLSEVSKR</sequence>
<dbReference type="SUPFAM" id="SSF53474">
    <property type="entry name" value="alpha/beta-Hydrolases"/>
    <property type="match status" value="1"/>
</dbReference>
<evidence type="ECO:0000313" key="2">
    <source>
        <dbReference type="EMBL" id="MCE7003036.1"/>
    </source>
</evidence>
<organism evidence="2 3">
    <name type="scientific">Kibdelosporangium philippinense</name>
    <dbReference type="NCBI Taxonomy" id="211113"/>
    <lineage>
        <taxon>Bacteria</taxon>
        <taxon>Bacillati</taxon>
        <taxon>Actinomycetota</taxon>
        <taxon>Actinomycetes</taxon>
        <taxon>Pseudonocardiales</taxon>
        <taxon>Pseudonocardiaceae</taxon>
        <taxon>Kibdelosporangium</taxon>
    </lineage>
</organism>
<dbReference type="RefSeq" id="WP_233724599.1">
    <property type="nucleotide sequence ID" value="NZ_JAJVCN010000001.1"/>
</dbReference>
<comment type="caution">
    <text evidence="2">The sequence shown here is derived from an EMBL/GenBank/DDBJ whole genome shotgun (WGS) entry which is preliminary data.</text>
</comment>
<reference evidence="2 3" key="1">
    <citation type="submission" date="2021-12" db="EMBL/GenBank/DDBJ databases">
        <title>Genome sequence of Kibdelosporangium philippinense ATCC 49844.</title>
        <authorList>
            <person name="Fedorov E.A."/>
            <person name="Omeragic M."/>
            <person name="Shalygina K.F."/>
            <person name="Maclea K.S."/>
        </authorList>
    </citation>
    <scope>NUCLEOTIDE SEQUENCE [LARGE SCALE GENOMIC DNA]</scope>
    <source>
        <strain evidence="2 3">ATCC 49844</strain>
    </source>
</reference>
<proteinExistence type="predicted"/>
<accession>A0ABS8Z555</accession>
<dbReference type="InterPro" id="IPR020802">
    <property type="entry name" value="TesA-like"/>
</dbReference>
<dbReference type="SMART" id="SM00824">
    <property type="entry name" value="PKS_TE"/>
    <property type="match status" value="1"/>
</dbReference>
<feature type="domain" description="Thioesterase TesA-like" evidence="1">
    <location>
        <begin position="45"/>
        <end position="284"/>
    </location>
</feature>
<dbReference type="InterPro" id="IPR001031">
    <property type="entry name" value="Thioesterase"/>
</dbReference>
<dbReference type="Pfam" id="PF00975">
    <property type="entry name" value="Thioesterase"/>
    <property type="match status" value="1"/>
</dbReference>
<name>A0ABS8Z555_9PSEU</name>
<evidence type="ECO:0000259" key="1">
    <source>
        <dbReference type="SMART" id="SM00824"/>
    </source>
</evidence>
<dbReference type="InterPro" id="IPR029058">
    <property type="entry name" value="AB_hydrolase_fold"/>
</dbReference>
<dbReference type="Proteomes" id="UP001521150">
    <property type="component" value="Unassembled WGS sequence"/>
</dbReference>
<dbReference type="EMBL" id="JAJVCN010000001">
    <property type="protein sequence ID" value="MCE7003036.1"/>
    <property type="molecule type" value="Genomic_DNA"/>
</dbReference>
<dbReference type="Gene3D" id="3.40.50.1820">
    <property type="entry name" value="alpha/beta hydrolase"/>
    <property type="match status" value="1"/>
</dbReference>
<protein>
    <submittedName>
        <fullName evidence="2">Thioesterase domain-containing protein</fullName>
    </submittedName>
</protein>
<evidence type="ECO:0000313" key="3">
    <source>
        <dbReference type="Proteomes" id="UP001521150"/>
    </source>
</evidence>